<dbReference type="Proteomes" id="UP000789860">
    <property type="component" value="Unassembled WGS sequence"/>
</dbReference>
<evidence type="ECO:0000313" key="2">
    <source>
        <dbReference type="Proteomes" id="UP000789860"/>
    </source>
</evidence>
<name>A0ACA9M7C3_9GLOM</name>
<evidence type="ECO:0000313" key="1">
    <source>
        <dbReference type="EMBL" id="CAG8566960.1"/>
    </source>
</evidence>
<organism evidence="1 2">
    <name type="scientific">Scutellospora calospora</name>
    <dbReference type="NCBI Taxonomy" id="85575"/>
    <lineage>
        <taxon>Eukaryota</taxon>
        <taxon>Fungi</taxon>
        <taxon>Fungi incertae sedis</taxon>
        <taxon>Mucoromycota</taxon>
        <taxon>Glomeromycotina</taxon>
        <taxon>Glomeromycetes</taxon>
        <taxon>Diversisporales</taxon>
        <taxon>Gigasporaceae</taxon>
        <taxon>Scutellospora</taxon>
    </lineage>
</organism>
<comment type="caution">
    <text evidence="1">The sequence shown here is derived from an EMBL/GenBank/DDBJ whole genome shotgun (WGS) entry which is preliminary data.</text>
</comment>
<reference evidence="1" key="1">
    <citation type="submission" date="2021-06" db="EMBL/GenBank/DDBJ databases">
        <authorList>
            <person name="Kallberg Y."/>
            <person name="Tangrot J."/>
            <person name="Rosling A."/>
        </authorList>
    </citation>
    <scope>NUCLEOTIDE SEQUENCE</scope>
    <source>
        <strain evidence="1">AU212A</strain>
    </source>
</reference>
<accession>A0ACA9M7C3</accession>
<dbReference type="EMBL" id="CAJVPM010009768">
    <property type="protein sequence ID" value="CAG8566960.1"/>
    <property type="molecule type" value="Genomic_DNA"/>
</dbReference>
<protein>
    <submittedName>
        <fullName evidence="1">9540_t:CDS:1</fullName>
    </submittedName>
</protein>
<sequence length="158" mass="18783">MKQILNPINNQKKKTLDDKEQKNELFKLLRKINLDITKTKKEINIVNGQIARLRINDERVELNKYINILEKKNTKLTKDRDNTIKKLIKLKETLESLLKRKYINKDTIKEIEKISSKSTTDFTNNKGKTIKDKRNSTKDRKQKQLSFFQKQLKTCFSS</sequence>
<gene>
    <name evidence="1" type="ORF">SCALOS_LOCUS5708</name>
</gene>
<keyword evidence="2" id="KW-1185">Reference proteome</keyword>
<proteinExistence type="predicted"/>